<evidence type="ECO:0000256" key="1">
    <source>
        <dbReference type="SAM" id="MobiDB-lite"/>
    </source>
</evidence>
<protein>
    <submittedName>
        <fullName evidence="2">Uncharacterized protein</fullName>
    </submittedName>
</protein>
<feature type="compositionally biased region" description="Polar residues" evidence="1">
    <location>
        <begin position="39"/>
        <end position="57"/>
    </location>
</feature>
<sequence length="67" mass="7079">PSLDPVERMSHAPAVSDRQQSWIEGRLPSRTGLIERRCSTSSRNGAASPLAPTSTPRSAALPVPSSP</sequence>
<dbReference type="Proteomes" id="UP000823823">
    <property type="component" value="Unassembled WGS sequence"/>
</dbReference>
<reference evidence="2" key="1">
    <citation type="journal article" date="2021" name="PeerJ">
        <title>Extensive microbial diversity within the chicken gut microbiome revealed by metagenomics and culture.</title>
        <authorList>
            <person name="Gilroy R."/>
            <person name="Ravi A."/>
            <person name="Getino M."/>
            <person name="Pursley I."/>
            <person name="Horton D.L."/>
            <person name="Alikhan N.F."/>
            <person name="Baker D."/>
            <person name="Gharbi K."/>
            <person name="Hall N."/>
            <person name="Watson M."/>
            <person name="Adriaenssens E.M."/>
            <person name="Foster-Nyarko E."/>
            <person name="Jarju S."/>
            <person name="Secka A."/>
            <person name="Antonio M."/>
            <person name="Oren A."/>
            <person name="Chaudhuri R.R."/>
            <person name="La Ragione R."/>
            <person name="Hildebrand F."/>
            <person name="Pallen M.J."/>
        </authorList>
    </citation>
    <scope>NUCLEOTIDE SEQUENCE</scope>
    <source>
        <strain evidence="2">ChiHjej13B12-24818</strain>
    </source>
</reference>
<evidence type="ECO:0000313" key="3">
    <source>
        <dbReference type="Proteomes" id="UP000823823"/>
    </source>
</evidence>
<dbReference type="EMBL" id="DWZH01000064">
    <property type="protein sequence ID" value="HJB10556.1"/>
    <property type="molecule type" value="Genomic_DNA"/>
</dbReference>
<organism evidence="2 3">
    <name type="scientific">Candidatus Brachybacterium merdavium</name>
    <dbReference type="NCBI Taxonomy" id="2838513"/>
    <lineage>
        <taxon>Bacteria</taxon>
        <taxon>Bacillati</taxon>
        <taxon>Actinomycetota</taxon>
        <taxon>Actinomycetes</taxon>
        <taxon>Micrococcales</taxon>
        <taxon>Dermabacteraceae</taxon>
        <taxon>Brachybacterium</taxon>
    </lineage>
</organism>
<name>A0A9D2LDF9_9MICO</name>
<accession>A0A9D2LDF9</accession>
<dbReference type="AlphaFoldDB" id="A0A9D2LDF9"/>
<feature type="non-terminal residue" evidence="2">
    <location>
        <position position="1"/>
    </location>
</feature>
<gene>
    <name evidence="2" type="ORF">H9786_08500</name>
</gene>
<reference evidence="2" key="2">
    <citation type="submission" date="2021-04" db="EMBL/GenBank/DDBJ databases">
        <authorList>
            <person name="Gilroy R."/>
        </authorList>
    </citation>
    <scope>NUCLEOTIDE SEQUENCE</scope>
    <source>
        <strain evidence="2">ChiHjej13B12-24818</strain>
    </source>
</reference>
<feature type="region of interest" description="Disordered" evidence="1">
    <location>
        <begin position="1"/>
        <end position="67"/>
    </location>
</feature>
<comment type="caution">
    <text evidence="2">The sequence shown here is derived from an EMBL/GenBank/DDBJ whole genome shotgun (WGS) entry which is preliminary data.</text>
</comment>
<feature type="compositionally biased region" description="Basic and acidic residues" evidence="1">
    <location>
        <begin position="1"/>
        <end position="10"/>
    </location>
</feature>
<evidence type="ECO:0000313" key="2">
    <source>
        <dbReference type="EMBL" id="HJB10556.1"/>
    </source>
</evidence>
<proteinExistence type="predicted"/>